<dbReference type="SUPFAM" id="SSF100950">
    <property type="entry name" value="NagB/RpiA/CoA transferase-like"/>
    <property type="match status" value="1"/>
</dbReference>
<dbReference type="Gene3D" id="3.30.70.260">
    <property type="match status" value="1"/>
</dbReference>
<proteinExistence type="inferred from homology"/>
<organism evidence="3 4">
    <name type="scientific">Candidatus Coxiella mudrowiae</name>
    <dbReference type="NCBI Taxonomy" id="2054173"/>
    <lineage>
        <taxon>Bacteria</taxon>
        <taxon>Pseudomonadati</taxon>
        <taxon>Pseudomonadota</taxon>
        <taxon>Gammaproteobacteria</taxon>
        <taxon>Legionellales</taxon>
        <taxon>Coxiellaceae</taxon>
        <taxon>Coxiella</taxon>
    </lineage>
</organism>
<dbReference type="CDD" id="cd01398">
    <property type="entry name" value="RPI_A"/>
    <property type="match status" value="1"/>
</dbReference>
<dbReference type="Pfam" id="PF06026">
    <property type="entry name" value="Rib_5-P_isom_A"/>
    <property type="match status" value="1"/>
</dbReference>
<dbReference type="SUPFAM" id="SSF75445">
    <property type="entry name" value="D-ribose-5-phosphate isomerase (RpiA), lid domain"/>
    <property type="match status" value="1"/>
</dbReference>
<evidence type="ECO:0000256" key="1">
    <source>
        <dbReference type="ARBA" id="ARBA00023235"/>
    </source>
</evidence>
<dbReference type="RefSeq" id="WP_048874768.1">
    <property type="nucleotide sequence ID" value="NZ_CP011126.1"/>
</dbReference>
<gene>
    <name evidence="2 3" type="primary">rpiA</name>
    <name evidence="3" type="ORF">CleRT_00640</name>
</gene>
<comment type="catalytic activity">
    <reaction evidence="2">
        <text>aldehydo-D-ribose 5-phosphate = D-ribulose 5-phosphate</text>
        <dbReference type="Rhea" id="RHEA:14657"/>
        <dbReference type="ChEBI" id="CHEBI:58121"/>
        <dbReference type="ChEBI" id="CHEBI:58273"/>
        <dbReference type="EC" id="5.3.1.6"/>
    </reaction>
</comment>
<accession>A0ABN4HS89</accession>
<dbReference type="GO" id="GO:0016853">
    <property type="term" value="F:isomerase activity"/>
    <property type="evidence" value="ECO:0007669"/>
    <property type="project" value="UniProtKB-KW"/>
</dbReference>
<keyword evidence="4" id="KW-1185">Reference proteome</keyword>
<comment type="pathway">
    <text evidence="2">Carbohydrate degradation; pentose phosphate pathway; D-ribose 5-phosphate from D-ribulose 5-phosphate (non-oxidative stage): step 1/1.</text>
</comment>
<dbReference type="Gene3D" id="3.40.50.1360">
    <property type="match status" value="1"/>
</dbReference>
<comment type="function">
    <text evidence="2">Catalyzes the reversible conversion of ribose-5-phosphate to ribulose 5-phosphate.</text>
</comment>
<feature type="binding site" evidence="2">
    <location>
        <position position="121"/>
    </location>
    <ligand>
        <name>substrate</name>
    </ligand>
</feature>
<comment type="subunit">
    <text evidence="2">Homodimer.</text>
</comment>
<dbReference type="EMBL" id="CP011126">
    <property type="protein sequence ID" value="AKQ33163.1"/>
    <property type="molecule type" value="Genomic_DNA"/>
</dbReference>
<dbReference type="InterPro" id="IPR020672">
    <property type="entry name" value="Ribose5P_isomerase_typA_subgr"/>
</dbReference>
<sequence>MSKDNLKKTAALEAIQYIKNIDIIGVGTGSTVNYFIDALAEMKHQIEGAVVSSVVTKRRLKEKGVPLIDLNSVSNLEVYIDGADEFNKHFYLIKGGGGALTSEKIIAAASKHFICVADESKQVDVLGKFPLPIEVIPMARSFVAREIVKLKGDPVYRQGYITDNGNVILDVHNLNILDPLELERTLNNIPGVVSNGLFAYRPADTLLVGTSAGVKLYRRSQI</sequence>
<feature type="binding site" evidence="2">
    <location>
        <begin position="94"/>
        <end position="97"/>
    </location>
    <ligand>
        <name>substrate</name>
    </ligand>
</feature>
<dbReference type="HAMAP" id="MF_00170">
    <property type="entry name" value="Rib_5P_isom_A"/>
    <property type="match status" value="1"/>
</dbReference>
<name>A0ABN4HS89_9COXI</name>
<evidence type="ECO:0000313" key="3">
    <source>
        <dbReference type="EMBL" id="AKQ33163.1"/>
    </source>
</evidence>
<dbReference type="NCBIfam" id="NF001924">
    <property type="entry name" value="PRK00702.1"/>
    <property type="match status" value="1"/>
</dbReference>
<evidence type="ECO:0000313" key="4">
    <source>
        <dbReference type="Proteomes" id="UP000063965"/>
    </source>
</evidence>
<comment type="similarity">
    <text evidence="2">Belongs to the ribose 5-phosphate isomerase family.</text>
</comment>
<feature type="active site" description="Proton acceptor" evidence="2">
    <location>
        <position position="103"/>
    </location>
</feature>
<dbReference type="EC" id="5.3.1.6" evidence="2"/>
<dbReference type="NCBIfam" id="TIGR00021">
    <property type="entry name" value="rpiA"/>
    <property type="match status" value="1"/>
</dbReference>
<dbReference type="PANTHER" id="PTHR11934:SF0">
    <property type="entry name" value="RIBOSE-5-PHOSPHATE ISOMERASE"/>
    <property type="match status" value="1"/>
</dbReference>
<protein>
    <recommendedName>
        <fullName evidence="2">Ribose-5-phosphate isomerase A</fullName>
        <ecNumber evidence="2">5.3.1.6</ecNumber>
    </recommendedName>
    <alternativeName>
        <fullName evidence="2">Phosphoriboisomerase A</fullName>
        <shortName evidence="2">PRI</shortName>
    </alternativeName>
</protein>
<keyword evidence="1 2" id="KW-0413">Isomerase</keyword>
<dbReference type="InterPro" id="IPR037171">
    <property type="entry name" value="NagB/RpiA_transferase-like"/>
</dbReference>
<dbReference type="PANTHER" id="PTHR11934">
    <property type="entry name" value="RIBOSE-5-PHOSPHATE ISOMERASE"/>
    <property type="match status" value="1"/>
</dbReference>
<feature type="binding site" evidence="2">
    <location>
        <begin position="28"/>
        <end position="31"/>
    </location>
    <ligand>
        <name>substrate</name>
    </ligand>
</feature>
<reference evidence="3 4" key="1">
    <citation type="journal article" date="2015" name="Genome Biol. Evol.">
        <title>Distinctive Genome Reduction Rates Revealed by Genomic Analyses of Two Coxiella-Like Endosymbionts in Ticks.</title>
        <authorList>
            <person name="Gottlieb Y."/>
            <person name="Lalzar I."/>
            <person name="Klasson L."/>
        </authorList>
    </citation>
    <scope>NUCLEOTIDE SEQUENCE [LARGE SCALE GENOMIC DNA]</scope>
    <source>
        <strain evidence="3 4">CRt</strain>
    </source>
</reference>
<dbReference type="Proteomes" id="UP000063965">
    <property type="component" value="Chromosome"/>
</dbReference>
<evidence type="ECO:0000256" key="2">
    <source>
        <dbReference type="HAMAP-Rule" id="MF_00170"/>
    </source>
</evidence>
<dbReference type="InterPro" id="IPR004788">
    <property type="entry name" value="Ribose5P_isomerase_type_A"/>
</dbReference>
<feature type="binding site" evidence="2">
    <location>
        <begin position="81"/>
        <end position="84"/>
    </location>
    <ligand>
        <name>substrate</name>
    </ligand>
</feature>